<accession>E1A4A3</accession>
<dbReference type="InterPro" id="IPR018289">
    <property type="entry name" value="MULE_transposase_dom"/>
</dbReference>
<proteinExistence type="predicted"/>
<feature type="domain" description="FLYWCH-type" evidence="4">
    <location>
        <begin position="7"/>
        <end position="56"/>
    </location>
</feature>
<dbReference type="Pfam" id="PF04500">
    <property type="entry name" value="FLYWCH"/>
    <property type="match status" value="1"/>
</dbReference>
<dbReference type="PANTHER" id="PTHR47160:SF10">
    <property type="entry name" value="MULE TRANSPOSASE DOMAIN-CONTAINING PROTEIN"/>
    <property type="match status" value="1"/>
</dbReference>
<dbReference type="PANTHER" id="PTHR47160">
    <property type="entry name" value="PUTATIVE-RELATED"/>
    <property type="match status" value="1"/>
</dbReference>
<evidence type="ECO:0000259" key="5">
    <source>
        <dbReference type="Pfam" id="PF10551"/>
    </source>
</evidence>
<dbReference type="InterPro" id="IPR007588">
    <property type="entry name" value="Znf_FLYWCH"/>
</dbReference>
<evidence type="ECO:0000259" key="4">
    <source>
        <dbReference type="Pfam" id="PF04500"/>
    </source>
</evidence>
<dbReference type="Pfam" id="PF10551">
    <property type="entry name" value="MULE"/>
    <property type="match status" value="1"/>
</dbReference>
<feature type="domain" description="MULE transposase" evidence="5">
    <location>
        <begin position="201"/>
        <end position="292"/>
    </location>
</feature>
<keyword evidence="1" id="KW-0479">Metal-binding</keyword>
<name>E1A4A3_MELJA</name>
<keyword evidence="3" id="KW-0862">Zinc</keyword>
<dbReference type="AlphaFoldDB" id="E1A4A3"/>
<dbReference type="GO" id="GO:0008270">
    <property type="term" value="F:zinc ion binding"/>
    <property type="evidence" value="ECO:0007669"/>
    <property type="project" value="UniProtKB-KW"/>
</dbReference>
<sequence>MNAEILSERDQLKINYNGFLYVFHAFNRDGTIKFWRCEFFGSKGIKCKGRIHTDLENNFLREITIRSCPASAENVEAKKVVTSLKRRAVGTMETPAILRATTFENIPTPVLARLPNKDATKKIVKRVRQKEDAPPAMPNNVAQLQLPEDYQTYKRSEGREERFLLADSEAYEENNQMHRILIFGRESHGNWANDMKDVFADGTFIISPPLFQQVYAILSRRGDRWVFPVAYALLASKSEATYTRMWELIKNVWSEFSPNSISTDYEMAAINSIRTCFPRCEIRCCLFHLVRNMKKKLSEFGLMQRYRNDPIFAAQSRWITSMAFLPIGDLTPAIISLDRNLMQELQPIMDWFVMNYTGRILHNGYRTVPMFVPELWNVYNRTLEGADRTNNFAESAHRKLQRAFSCSHPTLWKFIETLKREQKARDAEMALFIAGHNPPQKARKYRAADERILALTATYQPVNIGDPFYFDLNQVFYEQPIIDFLSGLSHNYEMDP</sequence>
<dbReference type="EMBL" id="HM470232">
    <property type="protein sequence ID" value="ADM16638.1"/>
    <property type="molecule type" value="Genomic_DNA"/>
</dbReference>
<organism evidence="6">
    <name type="scientific">Meloidogyne javanica</name>
    <name type="common">Root-knot nematode worm</name>
    <dbReference type="NCBI Taxonomy" id="6303"/>
    <lineage>
        <taxon>Eukaryota</taxon>
        <taxon>Metazoa</taxon>
        <taxon>Ecdysozoa</taxon>
        <taxon>Nematoda</taxon>
        <taxon>Chromadorea</taxon>
        <taxon>Rhabditida</taxon>
        <taxon>Tylenchina</taxon>
        <taxon>Tylenchomorpha</taxon>
        <taxon>Tylenchoidea</taxon>
        <taxon>Meloidogynidae</taxon>
        <taxon>Meloidogyninae</taxon>
        <taxon>Meloidogyne</taxon>
        <taxon>Meloidogyne incognita group</taxon>
    </lineage>
</organism>
<evidence type="ECO:0000256" key="1">
    <source>
        <dbReference type="ARBA" id="ARBA00022723"/>
    </source>
</evidence>
<evidence type="ECO:0000313" key="6">
    <source>
        <dbReference type="EMBL" id="ADM16638.1"/>
    </source>
</evidence>
<evidence type="ECO:0000256" key="3">
    <source>
        <dbReference type="ARBA" id="ARBA00022833"/>
    </source>
</evidence>
<keyword evidence="2" id="KW-0863">Zinc-finger</keyword>
<reference evidence="6" key="1">
    <citation type="journal article" date="2011" name="PLoS ONE">
        <title>Tm1: a mutator/foldback transposable element family in root-knot nematodes.</title>
        <authorList>
            <person name="Gross S.M."/>
            <person name="Williamson V.M."/>
        </authorList>
    </citation>
    <scope>NUCLEOTIDE SEQUENCE</scope>
    <source>
        <strain evidence="6">Yolo-1</strain>
    </source>
</reference>
<evidence type="ECO:0000256" key="2">
    <source>
        <dbReference type="ARBA" id="ARBA00022771"/>
    </source>
</evidence>
<dbReference type="Gene3D" id="2.20.25.240">
    <property type="match status" value="1"/>
</dbReference>
<protein>
    <submittedName>
        <fullName evidence="6">Transposase</fullName>
    </submittedName>
</protein>